<evidence type="ECO:0000313" key="3">
    <source>
        <dbReference type="EMBL" id="GBO00862.1"/>
    </source>
</evidence>
<proteinExistence type="predicted"/>
<dbReference type="Proteomes" id="UP000499080">
    <property type="component" value="Unassembled WGS sequence"/>
</dbReference>
<organism evidence="3 4">
    <name type="scientific">Araneus ventricosus</name>
    <name type="common">Orbweaver spider</name>
    <name type="synonym">Epeira ventricosa</name>
    <dbReference type="NCBI Taxonomy" id="182803"/>
    <lineage>
        <taxon>Eukaryota</taxon>
        <taxon>Metazoa</taxon>
        <taxon>Ecdysozoa</taxon>
        <taxon>Arthropoda</taxon>
        <taxon>Chelicerata</taxon>
        <taxon>Arachnida</taxon>
        <taxon>Araneae</taxon>
        <taxon>Araneomorphae</taxon>
        <taxon>Entelegynae</taxon>
        <taxon>Araneoidea</taxon>
        <taxon>Araneidae</taxon>
        <taxon>Araneus</taxon>
    </lineage>
</organism>
<gene>
    <name evidence="2" type="ORF">AVEN_193480_1</name>
    <name evidence="3" type="ORF">AVEN_275422_1</name>
</gene>
<reference evidence="3 4" key="1">
    <citation type="journal article" date="2019" name="Sci. Rep.">
        <title>Orb-weaving spider Araneus ventricosus genome elucidates the spidroin gene catalogue.</title>
        <authorList>
            <person name="Kono N."/>
            <person name="Nakamura H."/>
            <person name="Ohtoshi R."/>
            <person name="Moran D.A.P."/>
            <person name="Shinohara A."/>
            <person name="Yoshida Y."/>
            <person name="Fujiwara M."/>
            <person name="Mori M."/>
            <person name="Tomita M."/>
            <person name="Arakawa K."/>
        </authorList>
    </citation>
    <scope>NUCLEOTIDE SEQUENCE [LARGE SCALE GENOMIC DNA]</scope>
</reference>
<dbReference type="EMBL" id="BGPR01029211">
    <property type="protein sequence ID" value="GBO00862.1"/>
    <property type="molecule type" value="Genomic_DNA"/>
</dbReference>
<sequence length="83" mass="9629">MQEMLPLPYPAISKRWKITSTEQYSAVLEEVCKKISAENESDALYLDGEGTEYSYEETDSETNVEDNPAHEEYRTQTRTQIFV</sequence>
<dbReference type="AlphaFoldDB" id="A0A4Y2TKT3"/>
<feature type="region of interest" description="Disordered" evidence="1">
    <location>
        <begin position="58"/>
        <end position="83"/>
    </location>
</feature>
<accession>A0A4Y2TKT3</accession>
<keyword evidence="4" id="KW-1185">Reference proteome</keyword>
<evidence type="ECO:0000313" key="2">
    <source>
        <dbReference type="EMBL" id="GBO00854.1"/>
    </source>
</evidence>
<protein>
    <submittedName>
        <fullName evidence="3">Uncharacterized protein</fullName>
    </submittedName>
</protein>
<comment type="caution">
    <text evidence="3">The sequence shown here is derived from an EMBL/GenBank/DDBJ whole genome shotgun (WGS) entry which is preliminary data.</text>
</comment>
<evidence type="ECO:0000256" key="1">
    <source>
        <dbReference type="SAM" id="MobiDB-lite"/>
    </source>
</evidence>
<evidence type="ECO:0000313" key="4">
    <source>
        <dbReference type="Proteomes" id="UP000499080"/>
    </source>
</evidence>
<name>A0A4Y2TKT3_ARAVE</name>
<dbReference type="EMBL" id="BGPR01029208">
    <property type="protein sequence ID" value="GBO00854.1"/>
    <property type="molecule type" value="Genomic_DNA"/>
</dbReference>